<comment type="pathway">
    <text evidence="12">Bacterial outer membrane biogenesis; lipopolysaccharide biosynthesis.</text>
</comment>
<keyword evidence="11 12" id="KW-0472">Membrane</keyword>
<keyword evidence="10 12" id="KW-0443">Lipid metabolism</keyword>
<dbReference type="FunFam" id="1.10.3730.20:FF:000002">
    <property type="entry name" value="Probable 4-amino-4-deoxy-L-arabinose-phosphoundecaprenol flippase subunit ArnE"/>
    <property type="match status" value="1"/>
</dbReference>
<dbReference type="InterPro" id="IPR037185">
    <property type="entry name" value="EmrE-like"/>
</dbReference>
<protein>
    <recommendedName>
        <fullName evidence="12">Probable 4-amino-4-deoxy-L-arabinose-phosphoundecaprenol flippase subunit ArnE</fullName>
        <shortName evidence="12">L-Ara4N-phosphoundecaprenol flippase subunit ArnE</shortName>
    </recommendedName>
    <alternativeName>
        <fullName evidence="12">Undecaprenyl phosphate-aminoarabinose flippase subunit ArnE</fullName>
    </alternativeName>
</protein>
<proteinExistence type="inferred from homology"/>
<evidence type="ECO:0000256" key="6">
    <source>
        <dbReference type="ARBA" id="ARBA00022556"/>
    </source>
</evidence>
<evidence type="ECO:0000313" key="15">
    <source>
        <dbReference type="Proteomes" id="UP000231901"/>
    </source>
</evidence>
<dbReference type="Proteomes" id="UP000231901">
    <property type="component" value="Chromosome"/>
</dbReference>
<keyword evidence="15" id="KW-1185">Reference proteome</keyword>
<feature type="transmembrane region" description="Helical" evidence="12">
    <location>
        <begin position="93"/>
        <end position="112"/>
    </location>
</feature>
<keyword evidence="6 12" id="KW-0441">Lipid A biosynthesis</keyword>
<dbReference type="RefSeq" id="WP_038663951.1">
    <property type="nucleotide sequence ID" value="NZ_BMJF01000013.1"/>
</dbReference>
<dbReference type="NCBIfam" id="NF011625">
    <property type="entry name" value="PRK15051.1"/>
    <property type="match status" value="1"/>
</dbReference>
<comment type="similarity">
    <text evidence="12">Belongs to the ArnE family.</text>
</comment>
<dbReference type="GO" id="GO:1901505">
    <property type="term" value="F:carbohydrate derivative transmembrane transporter activity"/>
    <property type="evidence" value="ECO:0007669"/>
    <property type="project" value="InterPro"/>
</dbReference>
<dbReference type="InterPro" id="IPR000390">
    <property type="entry name" value="Small_drug/metabolite_transptr"/>
</dbReference>
<feature type="transmembrane region" description="Helical" evidence="12">
    <location>
        <begin position="40"/>
        <end position="60"/>
    </location>
</feature>
<comment type="function">
    <text evidence="12">Translocates 4-amino-4-deoxy-L-arabinose-phosphoundecaprenol (alpha-L-Ara4N-phosphoundecaprenol) from the cytoplasmic to the periplasmic side of the inner membrane.</text>
</comment>
<dbReference type="GO" id="GO:0009245">
    <property type="term" value="P:lipid A biosynthetic process"/>
    <property type="evidence" value="ECO:0007669"/>
    <property type="project" value="UniProtKB-UniRule"/>
</dbReference>
<evidence type="ECO:0000256" key="12">
    <source>
        <dbReference type="HAMAP-Rule" id="MF_01869"/>
    </source>
</evidence>
<dbReference type="UniPathway" id="UPA00030"/>
<evidence type="ECO:0000256" key="10">
    <source>
        <dbReference type="ARBA" id="ARBA00023098"/>
    </source>
</evidence>
<reference evidence="15" key="1">
    <citation type="journal article" date="2018" name="Genome Announc.">
        <title>Complete genome sequence of a Dickeya fangzhongdai type strain causing bleeding canker of pear tree trunks.</title>
        <authorList>
            <person name="Zhao Y."/>
            <person name="Tian Y."/>
            <person name="Li X."/>
            <person name="Hu B."/>
        </authorList>
    </citation>
    <scope>NUCLEOTIDE SEQUENCE [LARGE SCALE GENOMIC DNA]</scope>
    <source>
        <strain evidence="15">DSM 101947</strain>
    </source>
</reference>
<evidence type="ECO:0000256" key="4">
    <source>
        <dbReference type="ARBA" id="ARBA00022516"/>
    </source>
</evidence>
<dbReference type="Gene3D" id="1.10.3730.20">
    <property type="match status" value="1"/>
</dbReference>
<dbReference type="PANTHER" id="PTHR30561">
    <property type="entry name" value="SMR FAMILY PROTON-DEPENDENT DRUG EFFLUX TRANSPORTER SUGE"/>
    <property type="match status" value="1"/>
</dbReference>
<keyword evidence="2 12" id="KW-0813">Transport</keyword>
<dbReference type="HAMAP" id="MF_01869">
    <property type="entry name" value="Flippase_ArnE"/>
    <property type="match status" value="1"/>
</dbReference>
<keyword evidence="8 12" id="KW-0448">Lipopolysaccharide biosynthesis</keyword>
<dbReference type="KEGG" id="dfn:CVE23_22460"/>
<evidence type="ECO:0000256" key="9">
    <source>
        <dbReference type="ARBA" id="ARBA00022989"/>
    </source>
</evidence>
<keyword evidence="7 12" id="KW-0812">Transmembrane</keyword>
<feature type="domain" description="EamA" evidence="13">
    <location>
        <begin position="26"/>
        <end position="109"/>
    </location>
</feature>
<keyword evidence="5 12" id="KW-0997">Cell inner membrane</keyword>
<gene>
    <name evidence="12" type="primary">arnE</name>
    <name evidence="14" type="ORF">CVE23_22460</name>
</gene>
<dbReference type="InterPro" id="IPR000620">
    <property type="entry name" value="EamA_dom"/>
</dbReference>
<comment type="subunit">
    <text evidence="12">Heterodimer of ArnE and ArnF.</text>
</comment>
<evidence type="ECO:0000259" key="13">
    <source>
        <dbReference type="Pfam" id="PF00892"/>
    </source>
</evidence>
<dbReference type="Pfam" id="PF00892">
    <property type="entry name" value="EamA"/>
    <property type="match status" value="1"/>
</dbReference>
<dbReference type="OrthoDB" id="6058674at2"/>
<keyword evidence="4 12" id="KW-0444">Lipid biosynthesis</keyword>
<dbReference type="SUPFAM" id="SSF103481">
    <property type="entry name" value="Multidrug resistance efflux transporter EmrE"/>
    <property type="match status" value="1"/>
</dbReference>
<dbReference type="GeneID" id="66567086"/>
<dbReference type="EMBL" id="CP025003">
    <property type="protein sequence ID" value="ATZ96493.1"/>
    <property type="molecule type" value="Genomic_DNA"/>
</dbReference>
<dbReference type="PANTHER" id="PTHR30561:SF23">
    <property type="entry name" value="4-AMINO-4-DEOXY-L-ARABINOSE-PHOSPHOUNDECAPRENOL FLIPPASE SUBUNIT ARNE-RELATED"/>
    <property type="match status" value="1"/>
</dbReference>
<dbReference type="AlphaFoldDB" id="A0A2K8QSN7"/>
<feature type="transmembrane region" description="Helical" evidence="12">
    <location>
        <begin position="67"/>
        <end position="87"/>
    </location>
</feature>
<keyword evidence="3 12" id="KW-1003">Cell membrane</keyword>
<evidence type="ECO:0000256" key="11">
    <source>
        <dbReference type="ARBA" id="ARBA00023136"/>
    </source>
</evidence>
<organism evidence="14 15">
    <name type="scientific">Dickeya fangzhongdai</name>
    <dbReference type="NCBI Taxonomy" id="1778540"/>
    <lineage>
        <taxon>Bacteria</taxon>
        <taxon>Pseudomonadati</taxon>
        <taxon>Pseudomonadota</taxon>
        <taxon>Gammaproteobacteria</taxon>
        <taxon>Enterobacterales</taxon>
        <taxon>Pectobacteriaceae</taxon>
        <taxon>Dickeya</taxon>
    </lineage>
</organism>
<evidence type="ECO:0000256" key="7">
    <source>
        <dbReference type="ARBA" id="ARBA00022692"/>
    </source>
</evidence>
<comment type="subcellular location">
    <subcellularLocation>
        <location evidence="12">Cell inner membrane</location>
        <topology evidence="12">Multi-pass membrane protein</topology>
    </subcellularLocation>
    <subcellularLocation>
        <location evidence="1">Cell membrane</location>
        <topology evidence="1">Multi-pass membrane protein</topology>
    </subcellularLocation>
</comment>
<accession>A0A2K8QSN7</accession>
<name>A0A2K8QSN7_9GAMM</name>
<sequence length="113" mass="12292">MTNYLLILLVSLLTCAGQLSQKQAASWQSGGRSHRAHILLWMGISLLLLGLAMVLWLAVLQRVAVSVAYPMLSLNFILVALAARWLWREAISLRQSVGIVLIVVGVILMGGIA</sequence>
<dbReference type="GO" id="GO:0005886">
    <property type="term" value="C:plasma membrane"/>
    <property type="evidence" value="ECO:0007669"/>
    <property type="project" value="UniProtKB-SubCell"/>
</dbReference>
<keyword evidence="9 12" id="KW-1133">Transmembrane helix</keyword>
<evidence type="ECO:0000256" key="2">
    <source>
        <dbReference type="ARBA" id="ARBA00022448"/>
    </source>
</evidence>
<evidence type="ECO:0000313" key="14">
    <source>
        <dbReference type="EMBL" id="ATZ96493.1"/>
    </source>
</evidence>
<dbReference type="GO" id="GO:0009103">
    <property type="term" value="P:lipopolysaccharide biosynthetic process"/>
    <property type="evidence" value="ECO:0007669"/>
    <property type="project" value="UniProtKB-UniRule"/>
</dbReference>
<evidence type="ECO:0000256" key="1">
    <source>
        <dbReference type="ARBA" id="ARBA00004651"/>
    </source>
</evidence>
<evidence type="ECO:0000256" key="5">
    <source>
        <dbReference type="ARBA" id="ARBA00022519"/>
    </source>
</evidence>
<evidence type="ECO:0000256" key="3">
    <source>
        <dbReference type="ARBA" id="ARBA00022475"/>
    </source>
</evidence>
<dbReference type="InterPro" id="IPR022883">
    <property type="entry name" value="Flippase_ArnE"/>
</dbReference>
<evidence type="ECO:0000256" key="8">
    <source>
        <dbReference type="ARBA" id="ARBA00022985"/>
    </source>
</evidence>
<dbReference type="KEGG" id="ced:LH89_12320"/>